<comment type="caution">
    <text evidence="1">The sequence shown here is derived from an EMBL/GenBank/DDBJ whole genome shotgun (WGS) entry which is preliminary data.</text>
</comment>
<accession>A0A8S9T480</accession>
<sequence>MNQLKLYSYFRSRDRSLIRIEEPTKQNCVGKINETTRESLGQSTVTP</sequence>
<protein>
    <submittedName>
        <fullName evidence="1">Uncharacterized protein</fullName>
    </submittedName>
</protein>
<dbReference type="RefSeq" id="WP_153021459.1">
    <property type="nucleotide sequence ID" value="NZ_JHEG04000001.1"/>
</dbReference>
<keyword evidence="2" id="KW-1185">Reference proteome</keyword>
<dbReference type="AlphaFoldDB" id="A0A8S9T480"/>
<proteinExistence type="predicted"/>
<evidence type="ECO:0000313" key="2">
    <source>
        <dbReference type="Proteomes" id="UP000029738"/>
    </source>
</evidence>
<name>A0A8S9T480_9CYAN</name>
<dbReference type="Proteomes" id="UP000029738">
    <property type="component" value="Unassembled WGS sequence"/>
</dbReference>
<dbReference type="EMBL" id="JHEG04000001">
    <property type="protein sequence ID" value="KAF3886349.1"/>
    <property type="molecule type" value="Genomic_DNA"/>
</dbReference>
<gene>
    <name evidence="1" type="ORF">DA73_0400013330</name>
</gene>
<reference evidence="1" key="1">
    <citation type="journal article" date="2015" name="Genome Announc.">
        <title>Draft Genome Sequence of Tolypothrix boutellei Strain VB521301.</title>
        <authorList>
            <person name="Chandrababunaidu M.M."/>
            <person name="Singh D."/>
            <person name="Sen D."/>
            <person name="Bhan S."/>
            <person name="Das S."/>
            <person name="Gupta A."/>
            <person name="Adhikary S.P."/>
            <person name="Tripathy S."/>
        </authorList>
    </citation>
    <scope>NUCLEOTIDE SEQUENCE</scope>
    <source>
        <strain evidence="1">VB521301</strain>
    </source>
</reference>
<reference evidence="1" key="2">
    <citation type="submission" date="2019-11" db="EMBL/GenBank/DDBJ databases">
        <title>Improved Assembly of Tolypothrix boutellei genome.</title>
        <authorList>
            <person name="Sarangi A.N."/>
            <person name="Mukherjee M."/>
            <person name="Ghosh S."/>
            <person name="Singh D."/>
            <person name="Das A."/>
            <person name="Kant S."/>
            <person name="Prusty A."/>
            <person name="Tripathy S."/>
        </authorList>
    </citation>
    <scope>NUCLEOTIDE SEQUENCE</scope>
    <source>
        <strain evidence="1">VB521301</strain>
    </source>
</reference>
<organism evidence="1 2">
    <name type="scientific">Tolypothrix bouteillei VB521301</name>
    <dbReference type="NCBI Taxonomy" id="1479485"/>
    <lineage>
        <taxon>Bacteria</taxon>
        <taxon>Bacillati</taxon>
        <taxon>Cyanobacteriota</taxon>
        <taxon>Cyanophyceae</taxon>
        <taxon>Nostocales</taxon>
        <taxon>Tolypothrichaceae</taxon>
        <taxon>Tolypothrix</taxon>
    </lineage>
</organism>
<evidence type="ECO:0000313" key="1">
    <source>
        <dbReference type="EMBL" id="KAF3886349.1"/>
    </source>
</evidence>